<proteinExistence type="predicted"/>
<dbReference type="GO" id="GO:0005737">
    <property type="term" value="C:cytoplasm"/>
    <property type="evidence" value="ECO:0007669"/>
    <property type="project" value="TreeGrafter"/>
</dbReference>
<dbReference type="PANTHER" id="PTHR48100:SF2">
    <property type="entry name" value="CONSERVED PROTEIN"/>
    <property type="match status" value="1"/>
</dbReference>
<dbReference type="InterPro" id="IPR050275">
    <property type="entry name" value="PGM_Phosphatase"/>
</dbReference>
<evidence type="ECO:0000313" key="3">
    <source>
        <dbReference type="Proteomes" id="UP000613840"/>
    </source>
</evidence>
<dbReference type="EMBL" id="BMMZ01000001">
    <property type="protein sequence ID" value="GGL49344.1"/>
    <property type="molecule type" value="Genomic_DNA"/>
</dbReference>
<dbReference type="InterPro" id="IPR022492">
    <property type="entry name" value="Phosphomutase_MSMEG4193_put"/>
</dbReference>
<comment type="caution">
    <text evidence="2">The sequence shown here is derived from an EMBL/GenBank/DDBJ whole genome shotgun (WGS) entry which is preliminary data.</text>
</comment>
<dbReference type="PANTHER" id="PTHR48100">
    <property type="entry name" value="BROAD-SPECIFICITY PHOSPHATASE YOR283W-RELATED"/>
    <property type="match status" value="1"/>
</dbReference>
<evidence type="ECO:0000313" key="2">
    <source>
        <dbReference type="EMBL" id="GGL49344.1"/>
    </source>
</evidence>
<dbReference type="GO" id="GO:0016791">
    <property type="term" value="F:phosphatase activity"/>
    <property type="evidence" value="ECO:0007669"/>
    <property type="project" value="TreeGrafter"/>
</dbReference>
<reference evidence="2" key="2">
    <citation type="submission" date="2020-09" db="EMBL/GenBank/DDBJ databases">
        <authorList>
            <person name="Sun Q."/>
            <person name="Zhou Y."/>
        </authorList>
    </citation>
    <scope>NUCLEOTIDE SEQUENCE</scope>
    <source>
        <strain evidence="2">CGMCC 4.7306</strain>
    </source>
</reference>
<dbReference type="InterPro" id="IPR013078">
    <property type="entry name" value="His_Pase_superF_clade-1"/>
</dbReference>
<dbReference type="AlphaFoldDB" id="A0A917VZT6"/>
<protein>
    <submittedName>
        <fullName evidence="2">Phosphoglycerate/bisphosphoglycerate mutase</fullName>
    </submittedName>
</protein>
<feature type="compositionally biased region" description="Gly residues" evidence="1">
    <location>
        <begin position="252"/>
        <end position="262"/>
    </location>
</feature>
<dbReference type="NCBIfam" id="TIGR03848">
    <property type="entry name" value="MSMEG_4193"/>
    <property type="match status" value="1"/>
</dbReference>
<dbReference type="InterPro" id="IPR029033">
    <property type="entry name" value="His_PPase_superfam"/>
</dbReference>
<evidence type="ECO:0000256" key="1">
    <source>
        <dbReference type="SAM" id="MobiDB-lite"/>
    </source>
</evidence>
<dbReference type="Gene3D" id="3.40.50.1240">
    <property type="entry name" value="Phosphoglycerate mutase-like"/>
    <property type="match status" value="1"/>
</dbReference>
<dbReference type="Proteomes" id="UP000613840">
    <property type="component" value="Unassembled WGS sequence"/>
</dbReference>
<dbReference type="SMART" id="SM00855">
    <property type="entry name" value="PGAM"/>
    <property type="match status" value="1"/>
</dbReference>
<sequence>MTTVLLLRHGRTNANLTGVLAGRSPGVELDDVGVRQAAAAAERIAPLPVRAVVSSPLRRCRQTAKAVVDARVAQLASTDGGPVPVQTEAGLIECGYGSWTGRKLAELSKEKLWAAVQQQPSAVRFPEGESMAEMSARATATIRNWDQKIAAEHGDSALWVAVSHGDVIKAILADALGMHLDQFQRIMVDPASISVVHFAATRPFVLRMNTVGQDLESLIPKPAPAKRAAKKSATKQSATRKPAAGSPADAAIGGGLGTDDLV</sequence>
<name>A0A917VZT6_9ACTN</name>
<dbReference type="CDD" id="cd07067">
    <property type="entry name" value="HP_PGM_like"/>
    <property type="match status" value="1"/>
</dbReference>
<reference evidence="2" key="1">
    <citation type="journal article" date="2014" name="Int. J. Syst. Evol. Microbiol.">
        <title>Complete genome sequence of Corynebacterium casei LMG S-19264T (=DSM 44701T), isolated from a smear-ripened cheese.</title>
        <authorList>
            <consortium name="US DOE Joint Genome Institute (JGI-PGF)"/>
            <person name="Walter F."/>
            <person name="Albersmeier A."/>
            <person name="Kalinowski J."/>
            <person name="Ruckert C."/>
        </authorList>
    </citation>
    <scope>NUCLEOTIDE SEQUENCE</scope>
    <source>
        <strain evidence="2">CGMCC 4.7306</strain>
    </source>
</reference>
<accession>A0A917VZT6</accession>
<gene>
    <name evidence="2" type="ORF">GCM10011575_04340</name>
</gene>
<dbReference type="Pfam" id="PF00300">
    <property type="entry name" value="His_Phos_1"/>
    <property type="match status" value="1"/>
</dbReference>
<dbReference type="SUPFAM" id="SSF53254">
    <property type="entry name" value="Phosphoglycerate mutase-like"/>
    <property type="match status" value="1"/>
</dbReference>
<dbReference type="RefSeq" id="WP_188893511.1">
    <property type="nucleotide sequence ID" value="NZ_BMMZ01000001.1"/>
</dbReference>
<keyword evidence="3" id="KW-1185">Reference proteome</keyword>
<organism evidence="2 3">
    <name type="scientific">Microlunatus endophyticus</name>
    <dbReference type="NCBI Taxonomy" id="1716077"/>
    <lineage>
        <taxon>Bacteria</taxon>
        <taxon>Bacillati</taxon>
        <taxon>Actinomycetota</taxon>
        <taxon>Actinomycetes</taxon>
        <taxon>Propionibacteriales</taxon>
        <taxon>Propionibacteriaceae</taxon>
        <taxon>Microlunatus</taxon>
    </lineage>
</organism>
<feature type="region of interest" description="Disordered" evidence="1">
    <location>
        <begin position="218"/>
        <end position="262"/>
    </location>
</feature>